<dbReference type="GO" id="GO:0005634">
    <property type="term" value="C:nucleus"/>
    <property type="evidence" value="ECO:0007669"/>
    <property type="project" value="TreeGrafter"/>
</dbReference>
<feature type="region of interest" description="Disordered" evidence="6">
    <location>
        <begin position="510"/>
        <end position="530"/>
    </location>
</feature>
<dbReference type="SUPFAM" id="SSF90073">
    <property type="entry name" value="GCM domain"/>
    <property type="match status" value="1"/>
</dbReference>
<name>A0A183TS91_SCHSO</name>
<dbReference type="GO" id="GO:0042063">
    <property type="term" value="P:gliogenesis"/>
    <property type="evidence" value="ECO:0007669"/>
    <property type="project" value="TreeGrafter"/>
</dbReference>
<dbReference type="InterPro" id="IPR039791">
    <property type="entry name" value="GCM"/>
</dbReference>
<evidence type="ECO:0000256" key="1">
    <source>
        <dbReference type="ARBA" id="ARBA00022473"/>
    </source>
</evidence>
<accession>A0A183TS91</accession>
<keyword evidence="2" id="KW-0805">Transcription regulation</keyword>
<dbReference type="PROSITE" id="PS50807">
    <property type="entry name" value="GCM"/>
    <property type="match status" value="1"/>
</dbReference>
<evidence type="ECO:0000259" key="7">
    <source>
        <dbReference type="PROSITE" id="PS50807"/>
    </source>
</evidence>
<reference evidence="8" key="1">
    <citation type="submission" date="2016-06" db="UniProtKB">
        <authorList>
            <consortium name="WormBaseParasite"/>
        </authorList>
    </citation>
    <scope>IDENTIFICATION</scope>
</reference>
<feature type="region of interest" description="Disordered" evidence="6">
    <location>
        <begin position="394"/>
        <end position="449"/>
    </location>
</feature>
<dbReference type="PANTHER" id="PTHR12414:SF8">
    <property type="entry name" value="TRANSCRIPTION FACTOR GLIAL CELLS MISSING-RELATED"/>
    <property type="match status" value="1"/>
</dbReference>
<dbReference type="PANTHER" id="PTHR12414">
    <property type="entry name" value="GLIAL CELLS MISSING RELATED/GLIDE"/>
    <property type="match status" value="1"/>
</dbReference>
<dbReference type="GO" id="GO:0000978">
    <property type="term" value="F:RNA polymerase II cis-regulatory region sequence-specific DNA binding"/>
    <property type="evidence" value="ECO:0007669"/>
    <property type="project" value="TreeGrafter"/>
</dbReference>
<dbReference type="InterPro" id="IPR043021">
    <property type="entry name" value="GCM_small"/>
</dbReference>
<dbReference type="Pfam" id="PF03615">
    <property type="entry name" value="GCM"/>
    <property type="match status" value="1"/>
</dbReference>
<sequence length="530" mass="57087">LPCVLSEDHKLRLTLVLIWSAYTCSSKTIVEESDCLTDTNLRLIKKLCVDGRRQWHAGAFLHCGRKPLNSHCTLKSVNPIPACITTHRACSRVNCGGTVYLRGCRGHGGYPVTHFWREVGGTVFFQAKGHHDHARPDLKPVRRSKTLARSRKRAPERTGPVSKAPTSRPASPAANLEFNCKLYPLLSNLETARTFSGYQTSVPLSFARSCLQDAPDRQNLLSHNNNLAGSGSDHRCIHLPYGGPTRTPDTPKAITSHSLDLTNPGFGSHQQPSLVSSTLSYTSTYPNHFNRPLLPRAEAATNTRIHSSRPASPFVAVGVPLNNRLAAAVELAPLKRECDQMQTADVDSLLQGENKSPICSHPSVGCDGLVDKRNWLATPGCFLGCYQQGESISTTSGEKNASWSTPSPPTDGSSMLFNVTEVPGGGGGGPNDETAVQKRNPDAHRGPDYDVSWTTAAAMGISECQWPCRGGSRVNHMSMQSSTPMSADFIQGGLQTRGADSTFAPGIPFCLESSGSRTSQGSSGSGQMLR</sequence>
<feature type="compositionally biased region" description="Polar residues" evidence="6">
    <location>
        <begin position="394"/>
        <end position="417"/>
    </location>
</feature>
<evidence type="ECO:0000256" key="3">
    <source>
        <dbReference type="ARBA" id="ARBA00023125"/>
    </source>
</evidence>
<dbReference type="WBParaSite" id="SSLN_0002006601-mRNA-1">
    <property type="protein sequence ID" value="SSLN_0002006601-mRNA-1"/>
    <property type="gene ID" value="SSLN_0002006601"/>
</dbReference>
<dbReference type="Gene3D" id="2.20.25.670">
    <property type="entry name" value="GCM domain, large subdomain"/>
    <property type="match status" value="1"/>
</dbReference>
<keyword evidence="4" id="KW-0804">Transcription</keyword>
<feature type="compositionally biased region" description="Basic residues" evidence="6">
    <location>
        <begin position="141"/>
        <end position="154"/>
    </location>
</feature>
<feature type="compositionally biased region" description="Low complexity" evidence="6">
    <location>
        <begin position="513"/>
        <end position="530"/>
    </location>
</feature>
<dbReference type="InterPro" id="IPR043020">
    <property type="entry name" value="GCM_large"/>
</dbReference>
<evidence type="ECO:0000256" key="6">
    <source>
        <dbReference type="SAM" id="MobiDB-lite"/>
    </source>
</evidence>
<evidence type="ECO:0000313" key="8">
    <source>
        <dbReference type="WBParaSite" id="SSLN_0002006601-mRNA-1"/>
    </source>
</evidence>
<keyword evidence="5" id="KW-0539">Nucleus</keyword>
<evidence type="ECO:0000256" key="2">
    <source>
        <dbReference type="ARBA" id="ARBA00023015"/>
    </source>
</evidence>
<proteinExistence type="predicted"/>
<dbReference type="InterPro" id="IPR003902">
    <property type="entry name" value="Tscrpt_reg_GCM"/>
</dbReference>
<keyword evidence="1" id="KW-0217">Developmental protein</keyword>
<dbReference type="GO" id="GO:0001228">
    <property type="term" value="F:DNA-binding transcription activator activity, RNA polymerase II-specific"/>
    <property type="evidence" value="ECO:0007669"/>
    <property type="project" value="InterPro"/>
</dbReference>
<keyword evidence="3" id="KW-0238">DNA-binding</keyword>
<dbReference type="Gene3D" id="3.30.70.3530">
    <property type="entry name" value="GCM motif"/>
    <property type="match status" value="1"/>
</dbReference>
<organism evidence="8">
    <name type="scientific">Schistocephalus solidus</name>
    <name type="common">Tapeworm</name>
    <dbReference type="NCBI Taxonomy" id="70667"/>
    <lineage>
        <taxon>Eukaryota</taxon>
        <taxon>Metazoa</taxon>
        <taxon>Spiralia</taxon>
        <taxon>Lophotrochozoa</taxon>
        <taxon>Platyhelminthes</taxon>
        <taxon>Cestoda</taxon>
        <taxon>Eucestoda</taxon>
        <taxon>Diphyllobothriidea</taxon>
        <taxon>Diphyllobothriidae</taxon>
        <taxon>Schistocephalus</taxon>
    </lineage>
</organism>
<evidence type="ECO:0000256" key="5">
    <source>
        <dbReference type="ARBA" id="ARBA00023242"/>
    </source>
</evidence>
<evidence type="ECO:0000256" key="4">
    <source>
        <dbReference type="ARBA" id="ARBA00023163"/>
    </source>
</evidence>
<protein>
    <submittedName>
        <fullName evidence="8">GCM domain-containing protein</fullName>
    </submittedName>
</protein>
<feature type="region of interest" description="Disordered" evidence="6">
    <location>
        <begin position="131"/>
        <end position="172"/>
    </location>
</feature>
<feature type="compositionally biased region" description="Basic and acidic residues" evidence="6">
    <location>
        <begin position="435"/>
        <end position="448"/>
    </location>
</feature>
<feature type="domain" description="GCM" evidence="7">
    <location>
        <begin position="88"/>
        <end position="149"/>
    </location>
</feature>
<dbReference type="AlphaFoldDB" id="A0A183TS91"/>
<dbReference type="InterPro" id="IPR036115">
    <property type="entry name" value="GCM_dom_sf"/>
</dbReference>